<dbReference type="InterPro" id="IPR037219">
    <property type="entry name" value="Peptidase_M41-like"/>
</dbReference>
<dbReference type="Gene3D" id="3.40.50.300">
    <property type="entry name" value="P-loop containing nucleotide triphosphate hydrolases"/>
    <property type="match status" value="1"/>
</dbReference>
<name>A0AAI9AIN4_9BACT</name>
<dbReference type="PANTHER" id="PTHR23076">
    <property type="entry name" value="METALLOPROTEASE M41 FTSH"/>
    <property type="match status" value="1"/>
</dbReference>
<keyword evidence="12" id="KW-0482">Metalloprotease</keyword>
<dbReference type="SUPFAM" id="SSF52540">
    <property type="entry name" value="P-loop containing nucleoside triphosphate hydrolases"/>
    <property type="match status" value="1"/>
</dbReference>
<dbReference type="RefSeq" id="WP_007472934.1">
    <property type="nucleotide sequence ID" value="NZ_ABCJ01000001.1"/>
</dbReference>
<evidence type="ECO:0000256" key="12">
    <source>
        <dbReference type="ARBA" id="ARBA00023049"/>
    </source>
</evidence>
<organism evidence="18 19">
    <name type="scientific">Caminibacter mediatlanticus TB-2</name>
    <dbReference type="NCBI Taxonomy" id="391592"/>
    <lineage>
        <taxon>Bacteria</taxon>
        <taxon>Pseudomonadati</taxon>
        <taxon>Campylobacterota</taxon>
        <taxon>Epsilonproteobacteria</taxon>
        <taxon>Nautiliales</taxon>
        <taxon>Nautiliaceae</taxon>
        <taxon>Caminibacter</taxon>
    </lineage>
</organism>
<dbReference type="FunFam" id="1.10.8.60:FF:000001">
    <property type="entry name" value="ATP-dependent zinc metalloprotease FtsH"/>
    <property type="match status" value="1"/>
</dbReference>
<dbReference type="GO" id="GO:0006508">
    <property type="term" value="P:proteolysis"/>
    <property type="evidence" value="ECO:0007669"/>
    <property type="project" value="UniProtKB-KW"/>
</dbReference>
<dbReference type="GO" id="GO:0005524">
    <property type="term" value="F:ATP binding"/>
    <property type="evidence" value="ECO:0007669"/>
    <property type="project" value="UniProtKB-KW"/>
</dbReference>
<proteinExistence type="inferred from homology"/>
<dbReference type="InterPro" id="IPR003959">
    <property type="entry name" value="ATPase_AAA_core"/>
</dbReference>
<evidence type="ECO:0000256" key="1">
    <source>
        <dbReference type="ARBA" id="ARBA00001947"/>
    </source>
</evidence>
<comment type="similarity">
    <text evidence="15">Belongs to the AAA ATPase family.</text>
</comment>
<dbReference type="Pfam" id="PF01434">
    <property type="entry name" value="Peptidase_M41"/>
    <property type="match status" value="1"/>
</dbReference>
<feature type="transmembrane region" description="Helical" evidence="16">
    <location>
        <begin position="7"/>
        <end position="25"/>
    </location>
</feature>
<sequence length="493" mass="55456">MSKNNKNLLITIAVIVILFALLITAGIKSGNLNSSVLISQIIGVFIVLIFFVFLIALIKNFFPKTQQPQQVQVEMNTGIEKDFVIKPITSNYTFKDVAGINEVKEELIEIVDFLKNPQKYRDFGINLPKGVLLVGPPGVGKTLIAKALAGEAGVPFFYQSGSSFVQMYVGVGAKRVRDLFSKAKAMAPSIIFIDEIDAIGKARGNLRNDEREATLNQLLTEMDGFEGSEGVIVIGATNKVELLDEALLRPGRFDRRIFVELPGLKDRLEILKVHMKNKPFKGNLENIAKMTVGFSGAALASLVNEASIYALKQGKHFIEESDFYAVKDKVLMGKKRLNTYSPKEKEILSYYQASKAVIADWLGVEFERISLVKDDFKEEDKEIISKTEIMSKIETLLAGRVGVEERFNEKYSNAHKDIKKARELAYKMIKDYGMGENITGDESEVAKILDEAYKETKELYVSHKLLIEKVYEKMLKDEVIHKEDIEKIKNEIF</sequence>
<feature type="transmembrane region" description="Helical" evidence="16">
    <location>
        <begin position="37"/>
        <end position="58"/>
    </location>
</feature>
<evidence type="ECO:0000256" key="13">
    <source>
        <dbReference type="ARBA" id="ARBA00023136"/>
    </source>
</evidence>
<evidence type="ECO:0000256" key="10">
    <source>
        <dbReference type="ARBA" id="ARBA00022840"/>
    </source>
</evidence>
<dbReference type="Gene3D" id="1.10.8.60">
    <property type="match status" value="1"/>
</dbReference>
<dbReference type="Gene3D" id="1.20.58.760">
    <property type="entry name" value="Peptidase M41"/>
    <property type="match status" value="1"/>
</dbReference>
<protein>
    <submittedName>
        <fullName evidence="18">ATP-dependent Zn protease</fullName>
    </submittedName>
</protein>
<evidence type="ECO:0000256" key="16">
    <source>
        <dbReference type="SAM" id="Phobius"/>
    </source>
</evidence>
<dbReference type="InterPro" id="IPR027417">
    <property type="entry name" value="P-loop_NTPase"/>
</dbReference>
<evidence type="ECO:0000256" key="2">
    <source>
        <dbReference type="ARBA" id="ARBA00004370"/>
    </source>
</evidence>
<evidence type="ECO:0000256" key="6">
    <source>
        <dbReference type="ARBA" id="ARBA00022723"/>
    </source>
</evidence>
<accession>A0AAI9AIN4</accession>
<keyword evidence="9" id="KW-0862">Zinc</keyword>
<dbReference type="SUPFAM" id="SSF140990">
    <property type="entry name" value="FtsH protease domain-like"/>
    <property type="match status" value="1"/>
</dbReference>
<dbReference type="GO" id="GO:0016887">
    <property type="term" value="F:ATP hydrolysis activity"/>
    <property type="evidence" value="ECO:0007669"/>
    <property type="project" value="InterPro"/>
</dbReference>
<keyword evidence="13 16" id="KW-0472">Membrane</keyword>
<evidence type="ECO:0000256" key="11">
    <source>
        <dbReference type="ARBA" id="ARBA00022989"/>
    </source>
</evidence>
<evidence type="ECO:0000256" key="3">
    <source>
        <dbReference type="ARBA" id="ARBA00010044"/>
    </source>
</evidence>
<keyword evidence="5 16" id="KW-0812">Transmembrane</keyword>
<evidence type="ECO:0000256" key="9">
    <source>
        <dbReference type="ARBA" id="ARBA00022833"/>
    </source>
</evidence>
<keyword evidence="8" id="KW-0378">Hydrolase</keyword>
<dbReference type="EMBL" id="ABCJ01000001">
    <property type="protein sequence ID" value="EDM24209.1"/>
    <property type="molecule type" value="Genomic_DNA"/>
</dbReference>
<keyword evidence="4 18" id="KW-0645">Protease</keyword>
<evidence type="ECO:0000256" key="4">
    <source>
        <dbReference type="ARBA" id="ARBA00022670"/>
    </source>
</evidence>
<dbReference type="GO" id="GO:0004222">
    <property type="term" value="F:metalloendopeptidase activity"/>
    <property type="evidence" value="ECO:0007669"/>
    <property type="project" value="InterPro"/>
</dbReference>
<dbReference type="PROSITE" id="PS00674">
    <property type="entry name" value="AAA"/>
    <property type="match status" value="1"/>
</dbReference>
<dbReference type="AlphaFoldDB" id="A0AAI9AIN4"/>
<dbReference type="InterPro" id="IPR003960">
    <property type="entry name" value="ATPase_AAA_CS"/>
</dbReference>
<dbReference type="CDD" id="cd19501">
    <property type="entry name" value="RecA-like_FtsH"/>
    <property type="match status" value="1"/>
</dbReference>
<dbReference type="GO" id="GO:0005886">
    <property type="term" value="C:plasma membrane"/>
    <property type="evidence" value="ECO:0007669"/>
    <property type="project" value="TreeGrafter"/>
</dbReference>
<evidence type="ECO:0000313" key="18">
    <source>
        <dbReference type="EMBL" id="EDM24209.1"/>
    </source>
</evidence>
<keyword evidence="10 15" id="KW-0067">ATP-binding</keyword>
<feature type="domain" description="AAA+ ATPase" evidence="17">
    <location>
        <begin position="127"/>
        <end position="263"/>
    </location>
</feature>
<keyword evidence="7 15" id="KW-0547">Nucleotide-binding</keyword>
<comment type="cofactor">
    <cofactor evidence="1">
        <name>Zn(2+)</name>
        <dbReference type="ChEBI" id="CHEBI:29105"/>
    </cofactor>
</comment>
<evidence type="ECO:0000256" key="15">
    <source>
        <dbReference type="RuleBase" id="RU003651"/>
    </source>
</evidence>
<dbReference type="Pfam" id="PF00004">
    <property type="entry name" value="AAA"/>
    <property type="match status" value="1"/>
</dbReference>
<comment type="similarity">
    <text evidence="14">In the central section; belongs to the AAA ATPase family.</text>
</comment>
<dbReference type="GO" id="GO:0030163">
    <property type="term" value="P:protein catabolic process"/>
    <property type="evidence" value="ECO:0007669"/>
    <property type="project" value="TreeGrafter"/>
</dbReference>
<evidence type="ECO:0000256" key="5">
    <source>
        <dbReference type="ARBA" id="ARBA00022692"/>
    </source>
</evidence>
<keyword evidence="11 16" id="KW-1133">Transmembrane helix</keyword>
<dbReference type="SMART" id="SM00382">
    <property type="entry name" value="AAA"/>
    <property type="match status" value="1"/>
</dbReference>
<comment type="caution">
    <text evidence="18">The sequence shown here is derived from an EMBL/GenBank/DDBJ whole genome shotgun (WGS) entry which is preliminary data.</text>
</comment>
<evidence type="ECO:0000256" key="14">
    <source>
        <dbReference type="ARBA" id="ARBA00061570"/>
    </source>
</evidence>
<comment type="subcellular location">
    <subcellularLocation>
        <location evidence="2">Membrane</location>
    </subcellularLocation>
</comment>
<dbReference type="PANTHER" id="PTHR23076:SF97">
    <property type="entry name" value="ATP-DEPENDENT ZINC METALLOPROTEASE YME1L1"/>
    <property type="match status" value="1"/>
</dbReference>
<dbReference type="Proteomes" id="UP000003288">
    <property type="component" value="Unassembled WGS sequence"/>
</dbReference>
<evidence type="ECO:0000256" key="8">
    <source>
        <dbReference type="ARBA" id="ARBA00022801"/>
    </source>
</evidence>
<dbReference type="GO" id="GO:0004176">
    <property type="term" value="F:ATP-dependent peptidase activity"/>
    <property type="evidence" value="ECO:0007669"/>
    <property type="project" value="InterPro"/>
</dbReference>
<evidence type="ECO:0000256" key="7">
    <source>
        <dbReference type="ARBA" id="ARBA00022741"/>
    </source>
</evidence>
<reference evidence="18 19" key="1">
    <citation type="journal article" date="2011" name="Stand. Genomic Sci.">
        <title>Draft genome sequence of Caminibacter mediatlanticus strain TB-2, an epsilonproteobacterium isolated from a deep-sea hydrothermal vent.</title>
        <authorList>
            <person name="Giovannelli D."/>
            <person name="Ferriera S."/>
            <person name="Johnson J."/>
            <person name="Kravitz S."/>
            <person name="Perez-Rodriguez I."/>
            <person name="Ricci J."/>
            <person name="O'Brien C."/>
            <person name="Voordeckers J.W."/>
            <person name="Bini E."/>
            <person name="Vetriani C."/>
        </authorList>
    </citation>
    <scope>NUCLEOTIDE SEQUENCE [LARGE SCALE GENOMIC DNA]</scope>
    <source>
        <strain evidence="18 19">TB-2</strain>
    </source>
</reference>
<keyword evidence="6" id="KW-0479">Metal-binding</keyword>
<dbReference type="FunFam" id="3.40.50.300:FF:000001">
    <property type="entry name" value="ATP-dependent zinc metalloprotease FtsH"/>
    <property type="match status" value="1"/>
</dbReference>
<dbReference type="InterPro" id="IPR041569">
    <property type="entry name" value="AAA_lid_3"/>
</dbReference>
<dbReference type="GO" id="GO:0046872">
    <property type="term" value="F:metal ion binding"/>
    <property type="evidence" value="ECO:0007669"/>
    <property type="project" value="UniProtKB-KW"/>
</dbReference>
<evidence type="ECO:0000313" key="19">
    <source>
        <dbReference type="Proteomes" id="UP000003288"/>
    </source>
</evidence>
<gene>
    <name evidence="18" type="ORF">CMTB2_01798</name>
</gene>
<comment type="similarity">
    <text evidence="3">In the C-terminal section; belongs to the peptidase M41 family.</text>
</comment>
<dbReference type="InterPro" id="IPR000642">
    <property type="entry name" value="Peptidase_M41"/>
</dbReference>
<evidence type="ECO:0000259" key="17">
    <source>
        <dbReference type="SMART" id="SM00382"/>
    </source>
</evidence>
<dbReference type="InterPro" id="IPR003593">
    <property type="entry name" value="AAA+_ATPase"/>
</dbReference>
<dbReference type="Pfam" id="PF17862">
    <property type="entry name" value="AAA_lid_3"/>
    <property type="match status" value="1"/>
</dbReference>